<comment type="caution">
    <text evidence="2">The sequence shown here is derived from an EMBL/GenBank/DDBJ whole genome shotgun (WGS) entry which is preliminary data.</text>
</comment>
<protein>
    <submittedName>
        <fullName evidence="2">Uncharacterized protein</fullName>
    </submittedName>
</protein>
<sequence>MRIVYVLLAVVGLIPGHAAADIRDCHAIRDGTAKEITFSVPTRTGQVATVKGIAQTAGSEAPVVIIQHSAQGLDAPDCYGWVQTALAQAGMGSVVLDTSSGWQLGNGRSQGGGMADMMADLQAVAAHLGAPERPVAIIGFSLGGRALLNALYGGWVYDLSVAAPPFVAAVSVYATCPSDMMDGGPELLLVHGDADVIAPIESCAQAVAQGRQMQVLAGARHLFDHPSSPNYNPADAERAMTRIVVFLRAEFDRQARRALE</sequence>
<dbReference type="InterPro" id="IPR029058">
    <property type="entry name" value="AB_hydrolase_fold"/>
</dbReference>
<name>A0A037ZJN4_9RHOB</name>
<keyword evidence="3" id="KW-1185">Reference proteome</keyword>
<dbReference type="SUPFAM" id="SSF53474">
    <property type="entry name" value="alpha/beta-Hydrolases"/>
    <property type="match status" value="1"/>
</dbReference>
<dbReference type="OrthoDB" id="3647650at2"/>
<dbReference type="EMBL" id="JFKE01000002">
    <property type="protein sequence ID" value="KAJ56650.1"/>
    <property type="molecule type" value="Genomic_DNA"/>
</dbReference>
<dbReference type="STRING" id="1454373.ACMU_06820"/>
<dbReference type="Proteomes" id="UP000026249">
    <property type="component" value="Unassembled WGS sequence"/>
</dbReference>
<evidence type="ECO:0000256" key="1">
    <source>
        <dbReference type="SAM" id="SignalP"/>
    </source>
</evidence>
<feature type="signal peptide" evidence="1">
    <location>
        <begin position="1"/>
        <end position="20"/>
    </location>
</feature>
<accession>A0A037ZJN4</accession>
<keyword evidence="1" id="KW-0732">Signal</keyword>
<organism evidence="2 3">
    <name type="scientific">Actibacterium mucosum KCTC 23349</name>
    <dbReference type="NCBI Taxonomy" id="1454373"/>
    <lineage>
        <taxon>Bacteria</taxon>
        <taxon>Pseudomonadati</taxon>
        <taxon>Pseudomonadota</taxon>
        <taxon>Alphaproteobacteria</taxon>
        <taxon>Rhodobacterales</taxon>
        <taxon>Roseobacteraceae</taxon>
        <taxon>Actibacterium</taxon>
    </lineage>
</organism>
<dbReference type="InterPro" id="IPR051049">
    <property type="entry name" value="Dienelactone_hydrolase-like"/>
</dbReference>
<dbReference type="PANTHER" id="PTHR46623:SF6">
    <property type="entry name" value="ALPHA_BETA-HYDROLASES SUPERFAMILY PROTEIN"/>
    <property type="match status" value="1"/>
</dbReference>
<dbReference type="AlphaFoldDB" id="A0A037ZJN4"/>
<reference evidence="2 3" key="1">
    <citation type="submission" date="2014-03" db="EMBL/GenBank/DDBJ databases">
        <title>Draft Genome Sequence of Actibacterium mucosum KCTC 23349, a Marine Alphaproteobacterium with Complex Ionic Requirements Isolated from Mediterranean Seawater at Malvarrosa Beach, Valencia, Spain.</title>
        <authorList>
            <person name="Arahal D.R."/>
            <person name="Shao Z."/>
            <person name="Lai Q."/>
            <person name="Pujalte M.J."/>
        </authorList>
    </citation>
    <scope>NUCLEOTIDE SEQUENCE [LARGE SCALE GENOMIC DNA]</scope>
    <source>
        <strain evidence="2 3">KCTC 23349</strain>
    </source>
</reference>
<dbReference type="RefSeq" id="WP_035256864.1">
    <property type="nucleotide sequence ID" value="NZ_JFKE01000002.1"/>
</dbReference>
<dbReference type="Gene3D" id="3.40.50.1820">
    <property type="entry name" value="alpha/beta hydrolase"/>
    <property type="match status" value="1"/>
</dbReference>
<proteinExistence type="predicted"/>
<feature type="chain" id="PRO_5001559560" evidence="1">
    <location>
        <begin position="21"/>
        <end position="260"/>
    </location>
</feature>
<dbReference type="PANTHER" id="PTHR46623">
    <property type="entry name" value="CARBOXYMETHYLENEBUTENOLIDASE-RELATED"/>
    <property type="match status" value="1"/>
</dbReference>
<evidence type="ECO:0000313" key="2">
    <source>
        <dbReference type="EMBL" id="KAJ56650.1"/>
    </source>
</evidence>
<evidence type="ECO:0000313" key="3">
    <source>
        <dbReference type="Proteomes" id="UP000026249"/>
    </source>
</evidence>
<gene>
    <name evidence="2" type="ORF">ACMU_06820</name>
</gene>